<feature type="region of interest" description="Disordered" evidence="1">
    <location>
        <begin position="543"/>
        <end position="608"/>
    </location>
</feature>
<protein>
    <recommendedName>
        <fullName evidence="2">DUF222 domain-containing protein</fullName>
    </recommendedName>
</protein>
<evidence type="ECO:0000313" key="4">
    <source>
        <dbReference type="Proteomes" id="UP001418444"/>
    </source>
</evidence>
<dbReference type="CDD" id="cd00085">
    <property type="entry name" value="HNHc"/>
    <property type="match status" value="1"/>
</dbReference>
<dbReference type="EMBL" id="BAAAZW010000013">
    <property type="protein sequence ID" value="GAA3969851.1"/>
    <property type="molecule type" value="Genomic_DNA"/>
</dbReference>
<evidence type="ECO:0000256" key="1">
    <source>
        <dbReference type="SAM" id="MobiDB-lite"/>
    </source>
</evidence>
<feature type="region of interest" description="Disordered" evidence="1">
    <location>
        <begin position="341"/>
        <end position="424"/>
    </location>
</feature>
<evidence type="ECO:0000259" key="2">
    <source>
        <dbReference type="Pfam" id="PF02720"/>
    </source>
</evidence>
<reference evidence="4" key="1">
    <citation type="journal article" date="2019" name="Int. J. Syst. Evol. Microbiol.">
        <title>The Global Catalogue of Microorganisms (GCM) 10K type strain sequencing project: providing services to taxonomists for standard genome sequencing and annotation.</title>
        <authorList>
            <consortium name="The Broad Institute Genomics Platform"/>
            <consortium name="The Broad Institute Genome Sequencing Center for Infectious Disease"/>
            <person name="Wu L."/>
            <person name="Ma J."/>
        </authorList>
    </citation>
    <scope>NUCLEOTIDE SEQUENCE [LARGE SCALE GENOMIC DNA]</scope>
    <source>
        <strain evidence="4">JCM 16923</strain>
    </source>
</reference>
<dbReference type="InterPro" id="IPR003870">
    <property type="entry name" value="DUF222"/>
</dbReference>
<feature type="compositionally biased region" description="Basic and acidic residues" evidence="1">
    <location>
        <begin position="579"/>
        <end position="599"/>
    </location>
</feature>
<feature type="compositionally biased region" description="Pro residues" evidence="1">
    <location>
        <begin position="400"/>
        <end position="409"/>
    </location>
</feature>
<dbReference type="Proteomes" id="UP001418444">
    <property type="component" value="Unassembled WGS sequence"/>
</dbReference>
<dbReference type="RefSeq" id="WP_344785730.1">
    <property type="nucleotide sequence ID" value="NZ_BAAAZW010000013.1"/>
</dbReference>
<proteinExistence type="predicted"/>
<sequence>MGRHRDSRALPPSAWPTADLSGMGLAPATGDLTELSLSQLQHNLNIGKNGQAFLDWSQFQYALAIYDRVAAGIAEEKLGAVERSVIDVYSRAVLPVQTAMECTDYQARMLLDDAFAARDRLPRCAELLRVGRIDRRRFHKIVTETDLLTDELEIALADQLIAAEIAGLRGSAGLSEAEAAGIARRHAIEIDPDAERRKRENAKANRTVRSQSLDDGMAQLTVVASAEDIRLAVKTLDAFIAGLCPNDPRTKGAARSDAAIARLLGRAFGCQCEREDCTARFDDAALDTRAARVVVHAICDSTTLDGGDKSGVLDGYGVISADHVRELAGRDDAAVHHHDLNDLCDDEPADGPGDRVLPGEDDRAGDEAAVHRRPSRPDTPDECRGDTPCPDPENSDQDPRPPGDAPGPPAVISRTALPSDPYRPNTLTEVVTRFLWGTCSMPGCERAAFSCDLDHVAEYDNICPEQGGPTCICNLQPKCRFHHLVKTSLEGFVDELWIDPDGIYRSAVTTPEGVTVESVAPNQWMFPTLATMRCRHQLAGTVATGTATATDPDALPARTRTRTQNKHARRRAERNRNRRDREARAAAEQKEAERARQAEFDETGDPPF</sequence>
<feature type="domain" description="DUF222" evidence="2">
    <location>
        <begin position="94"/>
        <end position="329"/>
    </location>
</feature>
<comment type="caution">
    <text evidence="3">The sequence shown here is derived from an EMBL/GenBank/DDBJ whole genome shotgun (WGS) entry which is preliminary data.</text>
</comment>
<feature type="compositionally biased region" description="Low complexity" evidence="1">
    <location>
        <begin position="543"/>
        <end position="558"/>
    </location>
</feature>
<organism evidence="3 4">
    <name type="scientific">Gordonia caeni</name>
    <dbReference type="NCBI Taxonomy" id="1007097"/>
    <lineage>
        <taxon>Bacteria</taxon>
        <taxon>Bacillati</taxon>
        <taxon>Actinomycetota</taxon>
        <taxon>Actinomycetes</taxon>
        <taxon>Mycobacteriales</taxon>
        <taxon>Gordoniaceae</taxon>
        <taxon>Gordonia</taxon>
    </lineage>
</organism>
<feature type="compositionally biased region" description="Basic residues" evidence="1">
    <location>
        <begin position="559"/>
        <end position="578"/>
    </location>
</feature>
<name>A0ABP7PTF7_9ACTN</name>
<keyword evidence="4" id="KW-1185">Reference proteome</keyword>
<feature type="compositionally biased region" description="Basic and acidic residues" evidence="1">
    <location>
        <begin position="357"/>
        <end position="385"/>
    </location>
</feature>
<accession>A0ABP7PTF7</accession>
<evidence type="ECO:0000313" key="3">
    <source>
        <dbReference type="EMBL" id="GAA3969851.1"/>
    </source>
</evidence>
<gene>
    <name evidence="3" type="ORF">GCM10022231_33960</name>
</gene>
<dbReference type="Pfam" id="PF02720">
    <property type="entry name" value="DUF222"/>
    <property type="match status" value="1"/>
</dbReference>
<dbReference type="InterPro" id="IPR003615">
    <property type="entry name" value="HNH_nuc"/>
</dbReference>